<accession>A0A645CLZ8</accession>
<comment type="caution">
    <text evidence="1">The sequence shown here is derived from an EMBL/GenBank/DDBJ whole genome shotgun (WGS) entry which is preliminary data.</text>
</comment>
<dbReference type="EMBL" id="VSSQ01028190">
    <property type="protein sequence ID" value="MPM77802.1"/>
    <property type="molecule type" value="Genomic_DNA"/>
</dbReference>
<dbReference type="AlphaFoldDB" id="A0A645CLZ8"/>
<name>A0A645CLZ8_9ZZZZ</name>
<sequence>MDDRIEDIHPNPDFGISARNLDISLFQLQLLTEIIFSKRIWCQSQPHASRFKQRIMLIERSAAGDIKQDVIILGPHVQPDIATTAGHRLIGSGALGTPDGIIHCDIGITPPVLFNGFSLSRHICRTTFYYRRREAVKG</sequence>
<evidence type="ECO:0000313" key="1">
    <source>
        <dbReference type="EMBL" id="MPM77802.1"/>
    </source>
</evidence>
<proteinExistence type="predicted"/>
<organism evidence="1">
    <name type="scientific">bioreactor metagenome</name>
    <dbReference type="NCBI Taxonomy" id="1076179"/>
    <lineage>
        <taxon>unclassified sequences</taxon>
        <taxon>metagenomes</taxon>
        <taxon>ecological metagenomes</taxon>
    </lineage>
</organism>
<reference evidence="1" key="1">
    <citation type="submission" date="2019-08" db="EMBL/GenBank/DDBJ databases">
        <authorList>
            <person name="Kucharzyk K."/>
            <person name="Murdoch R.W."/>
            <person name="Higgins S."/>
            <person name="Loffler F."/>
        </authorList>
    </citation>
    <scope>NUCLEOTIDE SEQUENCE</scope>
</reference>
<protein>
    <submittedName>
        <fullName evidence="1">Uncharacterized protein</fullName>
    </submittedName>
</protein>
<gene>
    <name evidence="1" type="ORF">SDC9_124810</name>
</gene>